<dbReference type="InterPro" id="IPR001012">
    <property type="entry name" value="UBX_dom"/>
</dbReference>
<dbReference type="GO" id="GO:0012506">
    <property type="term" value="C:vesicle membrane"/>
    <property type="evidence" value="ECO:0007669"/>
    <property type="project" value="TreeGrafter"/>
</dbReference>
<gene>
    <name evidence="4" type="ORF">NP493_267g00021</name>
</gene>
<dbReference type="PANTHER" id="PTHR46467">
    <property type="entry name" value="TETHER CONTAINING UBX DOMAIN FOR GLUT4"/>
    <property type="match status" value="1"/>
</dbReference>
<proteinExistence type="predicted"/>
<reference evidence="4" key="1">
    <citation type="journal article" date="2023" name="Mol. Biol. Evol.">
        <title>Third-Generation Sequencing Reveals the Adaptive Role of the Epigenome in Three Deep-Sea Polychaetes.</title>
        <authorList>
            <person name="Perez M."/>
            <person name="Aroh O."/>
            <person name="Sun Y."/>
            <person name="Lan Y."/>
            <person name="Juniper S.K."/>
            <person name="Young C.R."/>
            <person name="Angers B."/>
            <person name="Qian P.Y."/>
        </authorList>
    </citation>
    <scope>NUCLEOTIDE SEQUENCE</scope>
    <source>
        <strain evidence="4">R07B-5</strain>
    </source>
</reference>
<keyword evidence="5" id="KW-1185">Reference proteome</keyword>
<dbReference type="PROSITE" id="PS50898">
    <property type="entry name" value="RBD"/>
    <property type="match status" value="1"/>
</dbReference>
<dbReference type="InterPro" id="IPR003116">
    <property type="entry name" value="RBD_dom"/>
</dbReference>
<dbReference type="CDD" id="cd17075">
    <property type="entry name" value="UBX1_UBXN9"/>
    <property type="match status" value="1"/>
</dbReference>
<dbReference type="SMART" id="SM00166">
    <property type="entry name" value="UBX"/>
    <property type="match status" value="1"/>
</dbReference>
<feature type="compositionally biased region" description="Polar residues" evidence="1">
    <location>
        <begin position="225"/>
        <end position="235"/>
    </location>
</feature>
<evidence type="ECO:0000313" key="4">
    <source>
        <dbReference type="EMBL" id="KAK2184385.1"/>
    </source>
</evidence>
<evidence type="ECO:0000259" key="3">
    <source>
        <dbReference type="PROSITE" id="PS50898"/>
    </source>
</evidence>
<dbReference type="GO" id="GO:0006886">
    <property type="term" value="P:intracellular protein transport"/>
    <property type="evidence" value="ECO:0007669"/>
    <property type="project" value="TreeGrafter"/>
</dbReference>
<dbReference type="PROSITE" id="PS50033">
    <property type="entry name" value="UBX"/>
    <property type="match status" value="1"/>
</dbReference>
<dbReference type="EMBL" id="JAODUO010000267">
    <property type="protein sequence ID" value="KAK2184385.1"/>
    <property type="molecule type" value="Genomic_DNA"/>
</dbReference>
<dbReference type="GO" id="GO:0042593">
    <property type="term" value="P:glucose homeostasis"/>
    <property type="evidence" value="ECO:0007669"/>
    <property type="project" value="TreeGrafter"/>
</dbReference>
<dbReference type="GO" id="GO:0005737">
    <property type="term" value="C:cytoplasm"/>
    <property type="evidence" value="ECO:0007669"/>
    <property type="project" value="TreeGrafter"/>
</dbReference>
<dbReference type="InterPro" id="IPR059238">
    <property type="entry name" value="UBX1_UBXN9"/>
</dbReference>
<evidence type="ECO:0008006" key="6">
    <source>
        <dbReference type="Google" id="ProtNLM"/>
    </source>
</evidence>
<dbReference type="SUPFAM" id="SSF54236">
    <property type="entry name" value="Ubiquitin-like"/>
    <property type="match status" value="2"/>
</dbReference>
<feature type="domain" description="UBX" evidence="2">
    <location>
        <begin position="435"/>
        <end position="511"/>
    </location>
</feature>
<name>A0AAD9UCM3_RIDPI</name>
<organism evidence="4 5">
    <name type="scientific">Ridgeia piscesae</name>
    <name type="common">Tubeworm</name>
    <dbReference type="NCBI Taxonomy" id="27915"/>
    <lineage>
        <taxon>Eukaryota</taxon>
        <taxon>Metazoa</taxon>
        <taxon>Spiralia</taxon>
        <taxon>Lophotrochozoa</taxon>
        <taxon>Annelida</taxon>
        <taxon>Polychaeta</taxon>
        <taxon>Sedentaria</taxon>
        <taxon>Canalipalpata</taxon>
        <taxon>Sabellida</taxon>
        <taxon>Siboglinidae</taxon>
        <taxon>Ridgeia</taxon>
    </lineage>
</organism>
<dbReference type="Gene3D" id="3.10.20.90">
    <property type="entry name" value="Phosphatidylinositol 3-kinase Catalytic Subunit, Chain A, domain 1"/>
    <property type="match status" value="2"/>
</dbReference>
<evidence type="ECO:0000259" key="2">
    <source>
        <dbReference type="PROSITE" id="PS50033"/>
    </source>
</evidence>
<feature type="compositionally biased region" description="Basic and acidic residues" evidence="1">
    <location>
        <begin position="248"/>
        <end position="257"/>
    </location>
</feature>
<comment type="caution">
    <text evidence="4">The sequence shown here is derived from an EMBL/GenBank/DDBJ whole genome shotgun (WGS) entry which is preliminary data.</text>
</comment>
<dbReference type="AlphaFoldDB" id="A0AAD9UCM3"/>
<dbReference type="Pfam" id="PF11470">
    <property type="entry name" value="TUG-UBL1"/>
    <property type="match status" value="1"/>
</dbReference>
<dbReference type="PANTHER" id="PTHR46467:SF1">
    <property type="entry name" value="TETHER CONTAINING UBX DOMAIN FOR GLUT4"/>
    <property type="match status" value="1"/>
</dbReference>
<dbReference type="Pfam" id="PF00789">
    <property type="entry name" value="UBX"/>
    <property type="match status" value="1"/>
</dbReference>
<dbReference type="GO" id="GO:0005634">
    <property type="term" value="C:nucleus"/>
    <property type="evidence" value="ECO:0007669"/>
    <property type="project" value="TreeGrafter"/>
</dbReference>
<feature type="region of interest" description="Disordered" evidence="1">
    <location>
        <begin position="220"/>
        <end position="257"/>
    </location>
</feature>
<dbReference type="CDD" id="cd16105">
    <property type="entry name" value="Ubl_ASPSCR1_like"/>
    <property type="match status" value="1"/>
</dbReference>
<dbReference type="InterPro" id="IPR029071">
    <property type="entry name" value="Ubiquitin-like_domsf"/>
</dbReference>
<accession>A0AAD9UCM3</accession>
<dbReference type="CDD" id="cd16118">
    <property type="entry name" value="UBX2_UBXN9"/>
    <property type="match status" value="1"/>
</dbReference>
<feature type="domain" description="RBD" evidence="3">
    <location>
        <begin position="3"/>
        <end position="75"/>
    </location>
</feature>
<evidence type="ECO:0000256" key="1">
    <source>
        <dbReference type="SAM" id="MobiDB-lite"/>
    </source>
</evidence>
<dbReference type="GO" id="GO:0007165">
    <property type="term" value="P:signal transduction"/>
    <property type="evidence" value="ECO:0007669"/>
    <property type="project" value="InterPro"/>
</dbReference>
<sequence>MSTKVEVLCPNGHRVNIKVTPTTKILQILEEACTKQGFLPPEEYELRHSSNKRPIDVTLSMRFAGIPNHAKLELVKSNKSRTESDVVIALQLESGERLQHAFPPSTALWDVLGYWEDQPESTQRSSLRQAEGEGIHPVCIYMQEEVLGEYALRERSLRSLGLTGGKAIIRLVHRAVDAARLAHGRHLIEVEKSRLARLTALAQQKDRAVRTDTLLPSSMDVDADSTVSHADTDMTSESVSMSSVPEVEVSKETRSEPVIRQDDPSLHRAHRTARSIDVVPEVEAMDMTDEQQQFTQRLVQLSSMTAPGAYAGMAVDDRDSEADVHRHSTSRQPQLPFANFKFPESTRGMDLYHNEFSVVQKKDFEPCDREKIVFSLDENVLGATSDTDLPDDFFEVTEADVKMMYTDMQRKLKEELSKPLVTRSLRLAEIEAKMAKYDRATIRVTFPDRLVLQGLFRPQETVYALQKFVKEHLEDKEISFYLYISPPKVVLKDSAKTLIEVGLVPMSVVYFGSETRQDHYLAMSVYEGRTSRHSATEVLMKNLPSTSGQQSDRGSAVVGGATGRTAATQNIAATRGSKHSYDTDPGSKVPKWFKIGQFCVNTGHWEMIT</sequence>
<evidence type="ECO:0000313" key="5">
    <source>
        <dbReference type="Proteomes" id="UP001209878"/>
    </source>
</evidence>
<protein>
    <recommendedName>
        <fullName evidence="6">Tether containing UBX domain for GLUT4</fullName>
    </recommendedName>
</protein>
<dbReference type="InterPro" id="IPR021569">
    <property type="entry name" value="TUG-UBL1"/>
</dbReference>
<dbReference type="Proteomes" id="UP001209878">
    <property type="component" value="Unassembled WGS sequence"/>
</dbReference>
<feature type="compositionally biased region" description="Low complexity" evidence="1">
    <location>
        <begin position="236"/>
        <end position="247"/>
    </location>
</feature>